<comment type="subcellular location">
    <subcellularLocation>
        <location evidence="8">Cytoplasm</location>
    </subcellularLocation>
</comment>
<dbReference type="EC" id="3.5.1.2" evidence="8"/>
<dbReference type="EMBL" id="JAAIWN010000038">
    <property type="protein sequence ID" value="NEY82553.1"/>
    <property type="molecule type" value="Genomic_DNA"/>
</dbReference>
<organism evidence="10 11">
    <name type="scientific">Bacillus aquiflavi</name>
    <dbReference type="NCBI Taxonomy" id="2672567"/>
    <lineage>
        <taxon>Bacteria</taxon>
        <taxon>Bacillati</taxon>
        <taxon>Bacillota</taxon>
        <taxon>Bacilli</taxon>
        <taxon>Bacillales</taxon>
        <taxon>Bacillaceae</taxon>
        <taxon>Bacillus</taxon>
    </lineage>
</organism>
<keyword evidence="7 8" id="KW-0315">Glutamine amidotransferase</keyword>
<evidence type="ECO:0000256" key="6">
    <source>
        <dbReference type="ARBA" id="ARBA00022840"/>
    </source>
</evidence>
<keyword evidence="3 8" id="KW-0547">Nucleotide-binding</keyword>
<name>A0A6B3W3N6_9BACI</name>
<evidence type="ECO:0000256" key="1">
    <source>
        <dbReference type="ARBA" id="ARBA00022490"/>
    </source>
</evidence>
<dbReference type="GO" id="GO:0004359">
    <property type="term" value="F:glutaminase activity"/>
    <property type="evidence" value="ECO:0007669"/>
    <property type="project" value="UniProtKB-EC"/>
</dbReference>
<dbReference type="AlphaFoldDB" id="A0A6B3W3N6"/>
<dbReference type="SUPFAM" id="SSF52317">
    <property type="entry name" value="Class I glutamine amidotransferase-like"/>
    <property type="match status" value="1"/>
</dbReference>
<feature type="active site" evidence="8">
    <location>
        <position position="196"/>
    </location>
</feature>
<dbReference type="Proteomes" id="UP000472971">
    <property type="component" value="Unassembled WGS sequence"/>
</dbReference>
<dbReference type="HAMAP" id="MF_00421">
    <property type="entry name" value="PurQ"/>
    <property type="match status" value="1"/>
</dbReference>
<dbReference type="PANTHER" id="PTHR47552">
    <property type="entry name" value="PHOSPHORIBOSYLFORMYLGLYCINAMIDINE SYNTHASE SUBUNIT PURQ"/>
    <property type="match status" value="1"/>
</dbReference>
<dbReference type="RefSeq" id="WP_163242958.1">
    <property type="nucleotide sequence ID" value="NZ_CP082780.1"/>
</dbReference>
<dbReference type="EC" id="6.3.5.3" evidence="8"/>
<evidence type="ECO:0000256" key="4">
    <source>
        <dbReference type="ARBA" id="ARBA00022755"/>
    </source>
</evidence>
<dbReference type="GO" id="GO:0006189">
    <property type="term" value="P:'de novo' IMP biosynthetic process"/>
    <property type="evidence" value="ECO:0007669"/>
    <property type="project" value="UniProtKB-UniRule"/>
</dbReference>
<dbReference type="EMBL" id="JACEIO010000038">
    <property type="protein sequence ID" value="MBA4538234.1"/>
    <property type="molecule type" value="Genomic_DNA"/>
</dbReference>
<keyword evidence="5 8" id="KW-0378">Hydrolase</keyword>
<evidence type="ECO:0000256" key="7">
    <source>
        <dbReference type="ARBA" id="ARBA00022962"/>
    </source>
</evidence>
<keyword evidence="1 8" id="KW-0963">Cytoplasm</keyword>
<keyword evidence="2 8" id="KW-0436">Ligase</keyword>
<evidence type="ECO:0000313" key="9">
    <source>
        <dbReference type="EMBL" id="MBA4538234.1"/>
    </source>
</evidence>
<dbReference type="PROSITE" id="PS51273">
    <property type="entry name" value="GATASE_TYPE_1"/>
    <property type="match status" value="1"/>
</dbReference>
<dbReference type="GO" id="GO:0004642">
    <property type="term" value="F:phosphoribosylformylglycinamidine synthase activity"/>
    <property type="evidence" value="ECO:0007669"/>
    <property type="project" value="UniProtKB-UniRule"/>
</dbReference>
<evidence type="ECO:0000313" key="12">
    <source>
        <dbReference type="Proteomes" id="UP000570010"/>
    </source>
</evidence>
<dbReference type="Pfam" id="PF13507">
    <property type="entry name" value="GATase_5"/>
    <property type="match status" value="1"/>
</dbReference>
<gene>
    <name evidence="8 10" type="primary">purQ</name>
    <name evidence="10" type="ORF">G4D64_13820</name>
    <name evidence="9" type="ORF">H1Z61_14095</name>
</gene>
<comment type="pathway">
    <text evidence="8">Purine metabolism; IMP biosynthesis via de novo pathway; 5-amino-1-(5-phospho-D-ribosyl)imidazole from N(2)-formyl-N(1)-(5-phospho-D-ribosyl)glycinamide: step 1/2.</text>
</comment>
<comment type="function">
    <text evidence="8">Part of the phosphoribosylformylglycinamidine synthase complex involved in the purines biosynthetic pathway. Catalyzes the ATP-dependent conversion of formylglycinamide ribonucleotide (FGAR) and glutamine to yield formylglycinamidine ribonucleotide (FGAM) and glutamate. The FGAM synthase complex is composed of three subunits. PurQ produces an ammonia molecule by converting glutamine to glutamate. PurL transfers the ammonia molecule to FGAR to form FGAM in an ATP-dependent manner. PurS interacts with PurQ and PurL and is thought to assist in the transfer of the ammonia molecule from PurQ to PurL.</text>
</comment>
<reference evidence="10 11" key="1">
    <citation type="submission" date="2020-02" db="EMBL/GenBank/DDBJ databases">
        <title>Bacillus aquiflavi sp. nov., isolated from yellow water of strong flavor Chinese baijiu in Yibin region of China.</title>
        <authorList>
            <person name="Xie J."/>
        </authorList>
    </citation>
    <scope>NUCLEOTIDE SEQUENCE [LARGE SCALE GENOMIC DNA]</scope>
    <source>
        <strain evidence="10 11">3H-10</strain>
    </source>
</reference>
<comment type="catalytic activity">
    <reaction evidence="8">
        <text>N(2)-formyl-N(1)-(5-phospho-beta-D-ribosyl)glycinamide + L-glutamine + ATP + H2O = 2-formamido-N(1)-(5-O-phospho-beta-D-ribosyl)acetamidine + L-glutamate + ADP + phosphate + H(+)</text>
        <dbReference type="Rhea" id="RHEA:17129"/>
        <dbReference type="ChEBI" id="CHEBI:15377"/>
        <dbReference type="ChEBI" id="CHEBI:15378"/>
        <dbReference type="ChEBI" id="CHEBI:29985"/>
        <dbReference type="ChEBI" id="CHEBI:30616"/>
        <dbReference type="ChEBI" id="CHEBI:43474"/>
        <dbReference type="ChEBI" id="CHEBI:58359"/>
        <dbReference type="ChEBI" id="CHEBI:147286"/>
        <dbReference type="ChEBI" id="CHEBI:147287"/>
        <dbReference type="ChEBI" id="CHEBI:456216"/>
        <dbReference type="EC" id="6.3.5.3"/>
    </reaction>
</comment>
<comment type="catalytic activity">
    <reaction evidence="8">
        <text>L-glutamine + H2O = L-glutamate + NH4(+)</text>
        <dbReference type="Rhea" id="RHEA:15889"/>
        <dbReference type="ChEBI" id="CHEBI:15377"/>
        <dbReference type="ChEBI" id="CHEBI:28938"/>
        <dbReference type="ChEBI" id="CHEBI:29985"/>
        <dbReference type="ChEBI" id="CHEBI:58359"/>
        <dbReference type="EC" id="3.5.1.2"/>
    </reaction>
</comment>
<dbReference type="GO" id="GO:0005737">
    <property type="term" value="C:cytoplasm"/>
    <property type="evidence" value="ECO:0007669"/>
    <property type="project" value="UniProtKB-SubCell"/>
</dbReference>
<evidence type="ECO:0000313" key="10">
    <source>
        <dbReference type="EMBL" id="NEY82553.1"/>
    </source>
</evidence>
<evidence type="ECO:0000256" key="2">
    <source>
        <dbReference type="ARBA" id="ARBA00022598"/>
    </source>
</evidence>
<dbReference type="NCBIfam" id="TIGR01737">
    <property type="entry name" value="FGAM_synth_I"/>
    <property type="match status" value="1"/>
</dbReference>
<dbReference type="InterPro" id="IPR029062">
    <property type="entry name" value="Class_I_gatase-like"/>
</dbReference>
<dbReference type="InterPro" id="IPR010075">
    <property type="entry name" value="PRibForGlyAmidine_synth_PurQ"/>
</dbReference>
<evidence type="ECO:0000256" key="5">
    <source>
        <dbReference type="ARBA" id="ARBA00022801"/>
    </source>
</evidence>
<accession>A0A6B3W3N6</accession>
<evidence type="ECO:0000313" key="11">
    <source>
        <dbReference type="Proteomes" id="UP000472971"/>
    </source>
</evidence>
<keyword evidence="4 8" id="KW-0658">Purine biosynthesis</keyword>
<dbReference type="Gene3D" id="3.40.50.880">
    <property type="match status" value="1"/>
</dbReference>
<keyword evidence="11" id="KW-1185">Reference proteome</keyword>
<dbReference type="PANTHER" id="PTHR47552:SF1">
    <property type="entry name" value="PHOSPHORIBOSYLFORMYLGLYCINAMIDINE SYNTHASE SUBUNIT PURQ"/>
    <property type="match status" value="1"/>
</dbReference>
<dbReference type="SMART" id="SM01211">
    <property type="entry name" value="GATase_5"/>
    <property type="match status" value="1"/>
</dbReference>
<sequence length="227" mass="25109">MKFAIIVFPGSNEVDMFHAINDELGEEAVFVRHDADHLPDVDGIILPGGSSYGDYLRPGAIASHSKIMEAVIKAADEGKPVLGVANGFHILLEAHILPGAILRNESLKFICKHVQLRVDHHETMFTSLYKAEEVITLPIAHMDGNYYCDPETLQKLKQNKQIVFTYHGENTNGSLENIAGIVNERGNVLGMMPHPERAVDDLLGSADGLKIFQSIVKYWREAHVTNA</sequence>
<dbReference type="PIRSF" id="PIRSF001586">
    <property type="entry name" value="FGAM_synth_I"/>
    <property type="match status" value="1"/>
</dbReference>
<protein>
    <recommendedName>
        <fullName evidence="8">Phosphoribosylformylglycinamidine synthase subunit PurQ</fullName>
        <shortName evidence="8">FGAM synthase</shortName>
        <ecNumber evidence="8">6.3.5.3</ecNumber>
    </recommendedName>
    <alternativeName>
        <fullName evidence="8">Formylglycinamide ribonucleotide amidotransferase subunit I</fullName>
        <shortName evidence="8">FGAR amidotransferase I</shortName>
        <shortName evidence="8">FGAR-AT I</shortName>
    </alternativeName>
    <alternativeName>
        <fullName evidence="8">Glutaminase PurQ</fullName>
        <ecNumber evidence="8">3.5.1.2</ecNumber>
    </alternativeName>
    <alternativeName>
        <fullName evidence="8">Phosphoribosylformylglycinamidine synthase subunit I</fullName>
    </alternativeName>
</protein>
<comment type="caution">
    <text evidence="8">Lacks conserved residue(s) required for the propagation of feature annotation.</text>
</comment>
<dbReference type="CDD" id="cd01740">
    <property type="entry name" value="GATase1_FGAR_AT"/>
    <property type="match status" value="1"/>
</dbReference>
<dbReference type="UniPathway" id="UPA00074">
    <property type="reaction ID" value="UER00128"/>
</dbReference>
<feature type="active site" evidence="8">
    <location>
        <position position="194"/>
    </location>
</feature>
<proteinExistence type="inferred from homology"/>
<dbReference type="Proteomes" id="UP000570010">
    <property type="component" value="Unassembled WGS sequence"/>
</dbReference>
<evidence type="ECO:0000256" key="3">
    <source>
        <dbReference type="ARBA" id="ARBA00022741"/>
    </source>
</evidence>
<evidence type="ECO:0000256" key="8">
    <source>
        <dbReference type="HAMAP-Rule" id="MF_00421"/>
    </source>
</evidence>
<comment type="subunit">
    <text evidence="8">Part of the FGAM synthase complex composed of 1 PurL, 1 PurQ and 2 PurS subunits.</text>
</comment>
<keyword evidence="6 8" id="KW-0067">ATP-binding</keyword>
<comment type="caution">
    <text evidence="10">The sequence shown here is derived from an EMBL/GenBank/DDBJ whole genome shotgun (WGS) entry which is preliminary data.</text>
</comment>
<dbReference type="NCBIfam" id="NF002957">
    <property type="entry name" value="PRK03619.1"/>
    <property type="match status" value="1"/>
</dbReference>
<dbReference type="GO" id="GO:0005524">
    <property type="term" value="F:ATP binding"/>
    <property type="evidence" value="ECO:0007669"/>
    <property type="project" value="UniProtKB-KW"/>
</dbReference>
<reference evidence="9 12" key="2">
    <citation type="submission" date="2020-07" db="EMBL/GenBank/DDBJ databases">
        <authorList>
            <person name="Feng H."/>
        </authorList>
    </citation>
    <scope>NUCLEOTIDE SEQUENCE [LARGE SCALE GENOMIC DNA]</scope>
    <source>
        <strain evidence="9">S-12</strain>
        <strain evidence="12">s-12</strain>
    </source>
</reference>